<feature type="compositionally biased region" description="Polar residues" evidence="1">
    <location>
        <begin position="1"/>
        <end position="14"/>
    </location>
</feature>
<evidence type="ECO:0000313" key="3">
    <source>
        <dbReference type="Proteomes" id="UP000749646"/>
    </source>
</evidence>
<evidence type="ECO:0000313" key="2">
    <source>
        <dbReference type="EMBL" id="KAF9944212.1"/>
    </source>
</evidence>
<reference evidence="2" key="1">
    <citation type="journal article" date="2020" name="Fungal Divers.">
        <title>Resolving the Mortierellaceae phylogeny through synthesis of multi-gene phylogenetics and phylogenomics.</title>
        <authorList>
            <person name="Vandepol N."/>
            <person name="Liber J."/>
            <person name="Desiro A."/>
            <person name="Na H."/>
            <person name="Kennedy M."/>
            <person name="Barry K."/>
            <person name="Grigoriev I.V."/>
            <person name="Miller A.N."/>
            <person name="O'Donnell K."/>
            <person name="Stajich J.E."/>
            <person name="Bonito G."/>
        </authorList>
    </citation>
    <scope>NUCLEOTIDE SEQUENCE</scope>
    <source>
        <strain evidence="2">MES-2147</strain>
    </source>
</reference>
<evidence type="ECO:0000256" key="1">
    <source>
        <dbReference type="SAM" id="MobiDB-lite"/>
    </source>
</evidence>
<comment type="caution">
    <text evidence="2">The sequence shown here is derived from an EMBL/GenBank/DDBJ whole genome shotgun (WGS) entry which is preliminary data.</text>
</comment>
<dbReference type="AlphaFoldDB" id="A0A9P6LUW2"/>
<dbReference type="OrthoDB" id="2445712at2759"/>
<sequence length="62" mass="6373">MTDQPASRSGSSPDHPTADPFTDPNPHKDGARQKAARAAALPLAAVGGAFAEVSRKIGEFIS</sequence>
<feature type="non-terminal residue" evidence="2">
    <location>
        <position position="62"/>
    </location>
</feature>
<protein>
    <submittedName>
        <fullName evidence="2">Uncharacterized protein</fullName>
    </submittedName>
</protein>
<accession>A0A9P6LUW2</accession>
<organism evidence="2 3">
    <name type="scientific">Modicella reniformis</name>
    <dbReference type="NCBI Taxonomy" id="1440133"/>
    <lineage>
        <taxon>Eukaryota</taxon>
        <taxon>Fungi</taxon>
        <taxon>Fungi incertae sedis</taxon>
        <taxon>Mucoromycota</taxon>
        <taxon>Mortierellomycotina</taxon>
        <taxon>Mortierellomycetes</taxon>
        <taxon>Mortierellales</taxon>
        <taxon>Mortierellaceae</taxon>
        <taxon>Modicella</taxon>
    </lineage>
</organism>
<dbReference type="EMBL" id="JAAAHW010008501">
    <property type="protein sequence ID" value="KAF9944212.1"/>
    <property type="molecule type" value="Genomic_DNA"/>
</dbReference>
<name>A0A9P6LUW2_9FUNG</name>
<gene>
    <name evidence="2" type="ORF">BGZ65_012422</name>
</gene>
<keyword evidence="3" id="KW-1185">Reference proteome</keyword>
<feature type="region of interest" description="Disordered" evidence="1">
    <location>
        <begin position="1"/>
        <end position="36"/>
    </location>
</feature>
<proteinExistence type="predicted"/>
<dbReference type="Proteomes" id="UP000749646">
    <property type="component" value="Unassembled WGS sequence"/>
</dbReference>